<dbReference type="EMBL" id="FR824083">
    <property type="protein sequence ID" value="CCA17679.1"/>
    <property type="molecule type" value="Genomic_DNA"/>
</dbReference>
<protein>
    <submittedName>
        <fullName evidence="1">AlNc14C38G3333 protein</fullName>
    </submittedName>
</protein>
<sequence>MYLNPVTEASDVVASKIKRNPKKNSILNLSNSPELLPDVALAMPSERLLHLSPVDLPPCDKIRLSSLAQYAGHFPMENPYYDTLNRSSSGPLDDYPYSRDVEVDNLQWGDFRWRVRGILHTKYIPYLMKGFF</sequence>
<gene>
    <name evidence="1" type="primary">AlNc14C38G3333</name>
    <name evidence="1" type="ORF">ALNC14_038220</name>
</gene>
<name>F0W966_9STRA</name>
<evidence type="ECO:0000313" key="1">
    <source>
        <dbReference type="EMBL" id="CCA17679.1"/>
    </source>
</evidence>
<organism evidence="1">
    <name type="scientific">Albugo laibachii Nc14</name>
    <dbReference type="NCBI Taxonomy" id="890382"/>
    <lineage>
        <taxon>Eukaryota</taxon>
        <taxon>Sar</taxon>
        <taxon>Stramenopiles</taxon>
        <taxon>Oomycota</taxon>
        <taxon>Peronosporomycetes</taxon>
        <taxon>Albuginales</taxon>
        <taxon>Albuginaceae</taxon>
        <taxon>Albugo</taxon>
    </lineage>
</organism>
<reference evidence="1" key="1">
    <citation type="journal article" date="2011" name="PLoS Biol.">
        <title>Gene gain and loss during evolution of obligate parasitism in the white rust pathogen of Arabidopsis thaliana.</title>
        <authorList>
            <person name="Kemen E."/>
            <person name="Gardiner A."/>
            <person name="Schultz-Larsen T."/>
            <person name="Kemen A.C."/>
            <person name="Balmuth A.L."/>
            <person name="Robert-Seilaniantz A."/>
            <person name="Bailey K."/>
            <person name="Holub E."/>
            <person name="Studholme D.J."/>
            <person name="Maclean D."/>
            <person name="Jones J.D."/>
        </authorList>
    </citation>
    <scope>NUCLEOTIDE SEQUENCE</scope>
</reference>
<proteinExistence type="predicted"/>
<reference evidence="1" key="2">
    <citation type="submission" date="2011-02" db="EMBL/GenBank/DDBJ databases">
        <authorList>
            <person name="MacLean D."/>
        </authorList>
    </citation>
    <scope>NUCLEOTIDE SEQUENCE</scope>
</reference>
<accession>F0W966</accession>
<dbReference type="AlphaFoldDB" id="F0W966"/>
<dbReference type="HOGENOM" id="CLU_1920979_0_0_1"/>